<dbReference type="InterPro" id="IPR036271">
    <property type="entry name" value="Tet_transcr_reg_TetR-rel_C_sf"/>
</dbReference>
<evidence type="ECO:0000313" key="7">
    <source>
        <dbReference type="Proteomes" id="UP001152604"/>
    </source>
</evidence>
<keyword evidence="3" id="KW-0804">Transcription</keyword>
<dbReference type="SUPFAM" id="SSF48498">
    <property type="entry name" value="Tetracyclin repressor-like, C-terminal domain"/>
    <property type="match status" value="1"/>
</dbReference>
<keyword evidence="1" id="KW-0805">Transcription regulation</keyword>
<keyword evidence="2 4" id="KW-0238">DNA-binding</keyword>
<evidence type="ECO:0000259" key="5">
    <source>
        <dbReference type="PROSITE" id="PS50977"/>
    </source>
</evidence>
<gene>
    <name evidence="6" type="ORF">MES4922_300025</name>
</gene>
<dbReference type="Proteomes" id="UP001152604">
    <property type="component" value="Unassembled WGS sequence"/>
</dbReference>
<dbReference type="Pfam" id="PF00440">
    <property type="entry name" value="TetR_N"/>
    <property type="match status" value="1"/>
</dbReference>
<feature type="DNA-binding region" description="H-T-H motif" evidence="4">
    <location>
        <begin position="37"/>
        <end position="56"/>
    </location>
</feature>
<protein>
    <submittedName>
        <fullName evidence="6">HTH tetR-type domain-containing protein</fullName>
    </submittedName>
</protein>
<dbReference type="InterPro" id="IPR009057">
    <property type="entry name" value="Homeodomain-like_sf"/>
</dbReference>
<dbReference type="EMBL" id="CAKXZS010000024">
    <property type="protein sequence ID" value="CAH2402734.1"/>
    <property type="molecule type" value="Genomic_DNA"/>
</dbReference>
<dbReference type="InterPro" id="IPR001647">
    <property type="entry name" value="HTH_TetR"/>
</dbReference>
<dbReference type="PROSITE" id="PS50977">
    <property type="entry name" value="HTH_TETR_2"/>
    <property type="match status" value="1"/>
</dbReference>
<accession>A0ABM9E0Z6</accession>
<dbReference type="PRINTS" id="PR00455">
    <property type="entry name" value="HTHTETR"/>
</dbReference>
<evidence type="ECO:0000256" key="2">
    <source>
        <dbReference type="ARBA" id="ARBA00023125"/>
    </source>
</evidence>
<dbReference type="Gene3D" id="1.10.357.10">
    <property type="entry name" value="Tetracycline Repressor, domain 2"/>
    <property type="match status" value="1"/>
</dbReference>
<evidence type="ECO:0000256" key="4">
    <source>
        <dbReference type="PROSITE-ProRule" id="PRU00335"/>
    </source>
</evidence>
<evidence type="ECO:0000256" key="1">
    <source>
        <dbReference type="ARBA" id="ARBA00023015"/>
    </source>
</evidence>
<feature type="domain" description="HTH tetR-type" evidence="5">
    <location>
        <begin position="14"/>
        <end position="74"/>
    </location>
</feature>
<name>A0ABM9E0Z6_9HYPH</name>
<evidence type="ECO:0000313" key="6">
    <source>
        <dbReference type="EMBL" id="CAH2402734.1"/>
    </source>
</evidence>
<reference evidence="6" key="1">
    <citation type="submission" date="2022-03" db="EMBL/GenBank/DDBJ databases">
        <authorList>
            <person name="Brunel B."/>
        </authorList>
    </citation>
    <scope>NUCLEOTIDE SEQUENCE</scope>
    <source>
        <strain evidence="6">STM4922sample</strain>
    </source>
</reference>
<organism evidence="6 7">
    <name type="scientific">Mesorhizobium ventifaucium</name>
    <dbReference type="NCBI Taxonomy" id="666020"/>
    <lineage>
        <taxon>Bacteria</taxon>
        <taxon>Pseudomonadati</taxon>
        <taxon>Pseudomonadota</taxon>
        <taxon>Alphaproteobacteria</taxon>
        <taxon>Hyphomicrobiales</taxon>
        <taxon>Phyllobacteriaceae</taxon>
        <taxon>Mesorhizobium</taxon>
    </lineage>
</organism>
<dbReference type="SUPFAM" id="SSF46689">
    <property type="entry name" value="Homeodomain-like"/>
    <property type="match status" value="1"/>
</dbReference>
<proteinExistence type="predicted"/>
<dbReference type="RefSeq" id="WP_301555171.1">
    <property type="nucleotide sequence ID" value="NZ_CAKXZS010000024.1"/>
</dbReference>
<evidence type="ECO:0000256" key="3">
    <source>
        <dbReference type="ARBA" id="ARBA00023163"/>
    </source>
</evidence>
<dbReference type="PANTHER" id="PTHR47506">
    <property type="entry name" value="TRANSCRIPTIONAL REGULATORY PROTEIN"/>
    <property type="match status" value="1"/>
</dbReference>
<keyword evidence="7" id="KW-1185">Reference proteome</keyword>
<sequence length="192" mass="21269">MPKKARKRAKATEVGVRDRLLNAADRLFYQEGVRAVGIDRVLSEADAAKASLYQHFGSKDQLVASYLERRTKNARANIEAYLAGTPPSLRALKFFDWVVAWAESKDFRGCPLQHTVSELTDAAHPARTIAHDQRAWFAERLREWTTAAGVKDSEATARALMVLFDGAVAGSEVDGPQRASDARWMARKLLAG</sequence>
<comment type="caution">
    <text evidence="6">The sequence shown here is derived from an EMBL/GenBank/DDBJ whole genome shotgun (WGS) entry which is preliminary data.</text>
</comment>
<dbReference type="PANTHER" id="PTHR47506:SF1">
    <property type="entry name" value="HTH-TYPE TRANSCRIPTIONAL REGULATOR YJDC"/>
    <property type="match status" value="1"/>
</dbReference>